<keyword evidence="2" id="KW-0812">Transmembrane</keyword>
<evidence type="ECO:0000313" key="4">
    <source>
        <dbReference type="Proteomes" id="UP000299794"/>
    </source>
</evidence>
<evidence type="ECO:0000256" key="1">
    <source>
        <dbReference type="SAM" id="MobiDB-lite"/>
    </source>
</evidence>
<accession>A0A4P5Z8L5</accession>
<dbReference type="Proteomes" id="UP000299794">
    <property type="component" value="Unassembled WGS sequence"/>
</dbReference>
<feature type="region of interest" description="Disordered" evidence="1">
    <location>
        <begin position="73"/>
        <end position="92"/>
    </location>
</feature>
<comment type="caution">
    <text evidence="3">The sequence shown here is derived from an EMBL/GenBank/DDBJ whole genome shotgun (WGS) entry which is preliminary data.</text>
</comment>
<dbReference type="AlphaFoldDB" id="A0A4P5Z8L5"/>
<name>A0A4P5Z8L5_PLAAG</name>
<organism evidence="3 4">
    <name type="scientific">Planktothrix agardhii CCAP 1459/11A</name>
    <dbReference type="NCBI Taxonomy" id="282420"/>
    <lineage>
        <taxon>Bacteria</taxon>
        <taxon>Bacillati</taxon>
        <taxon>Cyanobacteriota</taxon>
        <taxon>Cyanophyceae</taxon>
        <taxon>Oscillatoriophycideae</taxon>
        <taxon>Oscillatoriales</taxon>
        <taxon>Microcoleaceae</taxon>
        <taxon>Planktothrix</taxon>
    </lineage>
</organism>
<evidence type="ECO:0000313" key="3">
    <source>
        <dbReference type="EMBL" id="GDZ92368.1"/>
    </source>
</evidence>
<feature type="compositionally biased region" description="Low complexity" evidence="1">
    <location>
        <begin position="276"/>
        <end position="295"/>
    </location>
</feature>
<feature type="transmembrane region" description="Helical" evidence="2">
    <location>
        <begin position="101"/>
        <end position="119"/>
    </location>
</feature>
<sequence>MPQETMSKTRLEFSQVPIAKAPISVEAWADELMDDLFSDVDRAIEGKSRLPKEAVKSEFVSLKSIKVPQIILPPMPREEEEDKDKLRDASVKKPSPSLDRILLIAAFSSLFITLLLWLATRGGLGRLFAPEPVAVSPERVLDTKTKADIQFSNYIERSLTNIEQQNQQTGLGLPLLPPPVANATLPTLPVPGTPPVVPVAPVAPVVDTNNLVAAINRVAGAIQDASNQTASLSQQVMKNLAKGQQTQPPAPASVAVPGGRGSGAAPVAPAKTGVSTPTTQAKPATPTQVTPATPQVRQEVPAATIPLPPPSAVTETPAEQSTATNPTPATAHTLVGILELGDRSAALFEINGVARRIYVGETIGASGWSLVEVVNQQAVIRRNGEVKTIFVGQQF</sequence>
<dbReference type="EMBL" id="BJCD01000027">
    <property type="protein sequence ID" value="GDZ92368.1"/>
    <property type="molecule type" value="Genomic_DNA"/>
</dbReference>
<proteinExistence type="predicted"/>
<feature type="region of interest" description="Disordered" evidence="1">
    <location>
        <begin position="240"/>
        <end position="328"/>
    </location>
</feature>
<evidence type="ECO:0000256" key="2">
    <source>
        <dbReference type="SAM" id="Phobius"/>
    </source>
</evidence>
<dbReference type="RefSeq" id="WP_026788089.1">
    <property type="nucleotide sequence ID" value="NZ_BJCD01000027.1"/>
</dbReference>
<keyword evidence="2" id="KW-0472">Membrane</keyword>
<gene>
    <name evidence="3" type="ORF">PA905_00630</name>
</gene>
<keyword evidence="2" id="KW-1133">Transmembrane helix</keyword>
<evidence type="ECO:0008006" key="5">
    <source>
        <dbReference type="Google" id="ProtNLM"/>
    </source>
</evidence>
<protein>
    <recommendedName>
        <fullName evidence="5">Type II secretion system protein GspC N-terminal domain-containing protein</fullName>
    </recommendedName>
</protein>
<reference evidence="4" key="1">
    <citation type="submission" date="2019-02" db="EMBL/GenBank/DDBJ databases">
        <title>Draft genome sequence of Planktothrix agardhii NIES-905.</title>
        <authorList>
            <person name="Yamaguchi H."/>
            <person name="Suzuki S."/>
            <person name="Kawachi M."/>
        </authorList>
    </citation>
    <scope>NUCLEOTIDE SEQUENCE [LARGE SCALE GENOMIC DNA]</scope>
    <source>
        <strain evidence="4">CCAP 1459/11A</strain>
    </source>
</reference>